<dbReference type="InterPro" id="IPR000742">
    <property type="entry name" value="EGF"/>
</dbReference>
<keyword evidence="2" id="KW-0472">Membrane</keyword>
<dbReference type="PROSITE" id="PS50026">
    <property type="entry name" value="EGF_3"/>
    <property type="match status" value="1"/>
</dbReference>
<sequence>MIECLDHYSGPNCENYDCVGYCLNNGTCEIDSITNNRTCNCLEGFNGTRCEFEIVFNPIYQARSYLKFIIYSLALTLSICLIAIGCGYSFQNGNLKNVYLRRNLHRNLPRMPNIYPFGRKNHGTSLLKGDFSFNKLEDEEILVQNDH</sequence>
<dbReference type="OrthoDB" id="6022609at2759"/>
<evidence type="ECO:0000256" key="1">
    <source>
        <dbReference type="PROSITE-ProRule" id="PRU00076"/>
    </source>
</evidence>
<dbReference type="Gene3D" id="2.10.25.10">
    <property type="entry name" value="Laminin"/>
    <property type="match status" value="1"/>
</dbReference>
<feature type="disulfide bond" evidence="1">
    <location>
        <begin position="22"/>
        <end position="39"/>
    </location>
</feature>
<evidence type="ECO:0000256" key="2">
    <source>
        <dbReference type="SAM" id="Phobius"/>
    </source>
</evidence>
<accession>A0A813M9D1</accession>
<reference evidence="4" key="1">
    <citation type="submission" date="2021-02" db="EMBL/GenBank/DDBJ databases">
        <authorList>
            <person name="Nowell W R."/>
        </authorList>
    </citation>
    <scope>NUCLEOTIDE SEQUENCE</scope>
    <source>
        <strain evidence="4">Ploen Becks lab</strain>
    </source>
</reference>
<feature type="disulfide bond" evidence="1">
    <location>
        <begin position="41"/>
        <end position="50"/>
    </location>
</feature>
<organism evidence="4 5">
    <name type="scientific">Brachionus calyciflorus</name>
    <dbReference type="NCBI Taxonomy" id="104777"/>
    <lineage>
        <taxon>Eukaryota</taxon>
        <taxon>Metazoa</taxon>
        <taxon>Spiralia</taxon>
        <taxon>Gnathifera</taxon>
        <taxon>Rotifera</taxon>
        <taxon>Eurotatoria</taxon>
        <taxon>Monogononta</taxon>
        <taxon>Pseudotrocha</taxon>
        <taxon>Ploima</taxon>
        <taxon>Brachionidae</taxon>
        <taxon>Brachionus</taxon>
    </lineage>
</organism>
<protein>
    <recommendedName>
        <fullName evidence="3">EGF-like domain-containing protein</fullName>
    </recommendedName>
</protein>
<keyword evidence="5" id="KW-1185">Reference proteome</keyword>
<dbReference type="Proteomes" id="UP000663879">
    <property type="component" value="Unassembled WGS sequence"/>
</dbReference>
<comment type="caution">
    <text evidence="4">The sequence shown here is derived from an EMBL/GenBank/DDBJ whole genome shotgun (WGS) entry which is preliminary data.</text>
</comment>
<dbReference type="EMBL" id="CAJNOC010000120">
    <property type="protein sequence ID" value="CAF0716839.1"/>
    <property type="molecule type" value="Genomic_DNA"/>
</dbReference>
<keyword evidence="1" id="KW-0245">EGF-like domain</keyword>
<dbReference type="SUPFAM" id="SSF57196">
    <property type="entry name" value="EGF/Laminin"/>
    <property type="match status" value="1"/>
</dbReference>
<dbReference type="PROSITE" id="PS00022">
    <property type="entry name" value="EGF_1"/>
    <property type="match status" value="1"/>
</dbReference>
<keyword evidence="2" id="KW-0812">Transmembrane</keyword>
<dbReference type="SMART" id="SM00181">
    <property type="entry name" value="EGF"/>
    <property type="match status" value="1"/>
</dbReference>
<dbReference type="PROSITE" id="PS01186">
    <property type="entry name" value="EGF_2"/>
    <property type="match status" value="1"/>
</dbReference>
<evidence type="ECO:0000313" key="5">
    <source>
        <dbReference type="Proteomes" id="UP000663879"/>
    </source>
</evidence>
<keyword evidence="1" id="KW-1015">Disulfide bond</keyword>
<gene>
    <name evidence="4" type="ORF">OXX778_LOCUS1750</name>
</gene>
<feature type="transmembrane region" description="Helical" evidence="2">
    <location>
        <begin position="68"/>
        <end position="90"/>
    </location>
</feature>
<evidence type="ECO:0000259" key="3">
    <source>
        <dbReference type="PROSITE" id="PS50026"/>
    </source>
</evidence>
<keyword evidence="2" id="KW-1133">Transmembrane helix</keyword>
<feature type="disulfide bond" evidence="1">
    <location>
        <begin position="18"/>
        <end position="28"/>
    </location>
</feature>
<evidence type="ECO:0000313" key="4">
    <source>
        <dbReference type="EMBL" id="CAF0716839.1"/>
    </source>
</evidence>
<dbReference type="AlphaFoldDB" id="A0A813M9D1"/>
<feature type="domain" description="EGF-like" evidence="3">
    <location>
        <begin position="14"/>
        <end position="51"/>
    </location>
</feature>
<name>A0A813M9D1_9BILA</name>
<proteinExistence type="predicted"/>